<proteinExistence type="predicted"/>
<evidence type="ECO:0000259" key="1">
    <source>
        <dbReference type="PROSITE" id="PS50948"/>
    </source>
</evidence>
<dbReference type="AlphaFoldDB" id="A0AAV2HSG9"/>
<dbReference type="InterPro" id="IPR003609">
    <property type="entry name" value="Pan_app"/>
</dbReference>
<reference evidence="2 3" key="1">
    <citation type="submission" date="2024-04" db="EMBL/GenBank/DDBJ databases">
        <authorList>
            <consortium name="Genoscope - CEA"/>
            <person name="William W."/>
        </authorList>
    </citation>
    <scope>NUCLEOTIDE SEQUENCE [LARGE SCALE GENOMIC DNA]</scope>
</reference>
<dbReference type="EMBL" id="CAXITT010000247">
    <property type="protein sequence ID" value="CAL1537065.1"/>
    <property type="molecule type" value="Genomic_DNA"/>
</dbReference>
<sequence length="175" mass="19454">MTNRVSRTCRLYGARITRYNALVTSVGYRSYDTCRATNAFGTICSQNSNCVLANTVCIDLTCQCDAGWCYSPNSLSCVRACVQYGDMFTKFVHSYISGNNLIALSAAQYLTPTGCGSACVNTTSFVCLSFELDYTFNKCYLQSVTPFLVSLLDFLRLLTSDTDYYQRHCKYLPGA</sequence>
<comment type="caution">
    <text evidence="2">The sequence shown here is derived from an EMBL/GenBank/DDBJ whole genome shotgun (WGS) entry which is preliminary data.</text>
</comment>
<organism evidence="2 3">
    <name type="scientific">Lymnaea stagnalis</name>
    <name type="common">Great pond snail</name>
    <name type="synonym">Helix stagnalis</name>
    <dbReference type="NCBI Taxonomy" id="6523"/>
    <lineage>
        <taxon>Eukaryota</taxon>
        <taxon>Metazoa</taxon>
        <taxon>Spiralia</taxon>
        <taxon>Lophotrochozoa</taxon>
        <taxon>Mollusca</taxon>
        <taxon>Gastropoda</taxon>
        <taxon>Heterobranchia</taxon>
        <taxon>Euthyneura</taxon>
        <taxon>Panpulmonata</taxon>
        <taxon>Hygrophila</taxon>
        <taxon>Lymnaeoidea</taxon>
        <taxon>Lymnaeidae</taxon>
        <taxon>Lymnaea</taxon>
    </lineage>
</organism>
<dbReference type="Gene3D" id="3.50.4.10">
    <property type="entry name" value="Hepatocyte Growth Factor"/>
    <property type="match status" value="1"/>
</dbReference>
<evidence type="ECO:0000313" key="2">
    <source>
        <dbReference type="EMBL" id="CAL1537065.1"/>
    </source>
</evidence>
<name>A0AAV2HSG9_LYMST</name>
<dbReference type="Proteomes" id="UP001497497">
    <property type="component" value="Unassembled WGS sequence"/>
</dbReference>
<dbReference type="SUPFAM" id="SSF57414">
    <property type="entry name" value="Hairpin loop containing domain-like"/>
    <property type="match status" value="1"/>
</dbReference>
<feature type="domain" description="Apple" evidence="1">
    <location>
        <begin position="81"/>
        <end position="169"/>
    </location>
</feature>
<gene>
    <name evidence="2" type="ORF">GSLYS_00010978001</name>
</gene>
<accession>A0AAV2HSG9</accession>
<protein>
    <recommendedName>
        <fullName evidence="1">Apple domain-containing protein</fullName>
    </recommendedName>
</protein>
<keyword evidence="3" id="KW-1185">Reference proteome</keyword>
<dbReference type="PROSITE" id="PS50948">
    <property type="entry name" value="PAN"/>
    <property type="match status" value="1"/>
</dbReference>
<evidence type="ECO:0000313" key="3">
    <source>
        <dbReference type="Proteomes" id="UP001497497"/>
    </source>
</evidence>